<proteinExistence type="predicted"/>
<dbReference type="Gene3D" id="2.130.10.10">
    <property type="entry name" value="YVTN repeat-like/Quinoprotein amine dehydrogenase"/>
    <property type="match status" value="1"/>
</dbReference>
<organism evidence="2 3">
    <name type="scientific">Candidatus Thalassarchaeum betae</name>
    <dbReference type="NCBI Taxonomy" id="2599289"/>
    <lineage>
        <taxon>Archaea</taxon>
        <taxon>Methanobacteriati</taxon>
        <taxon>Thermoplasmatota</taxon>
        <taxon>Candidatus Poseidoniia</taxon>
        <taxon>Candidatus Poseidoniales</taxon>
        <taxon>Candidatus Thalassarchaeaceae</taxon>
        <taxon>Candidatus Thalassarchaeum</taxon>
    </lineage>
</organism>
<evidence type="ECO:0008006" key="4">
    <source>
        <dbReference type="Google" id="ProtNLM"/>
    </source>
</evidence>
<keyword evidence="1" id="KW-0472">Membrane</keyword>
<dbReference type="PANTHER" id="PTHR31270">
    <property type="entry name" value="GLUTAMINYL-PEPTIDE CYCLOTRANSFERASE"/>
    <property type="match status" value="1"/>
</dbReference>
<dbReference type="AlphaFoldDB" id="A0A2V3HRL5"/>
<evidence type="ECO:0000313" key="3">
    <source>
        <dbReference type="Proteomes" id="UP000248161"/>
    </source>
</evidence>
<dbReference type="InterPro" id="IPR007788">
    <property type="entry name" value="QCT"/>
</dbReference>
<dbReference type="InterPro" id="IPR011044">
    <property type="entry name" value="Quino_amine_DH_bsu"/>
</dbReference>
<evidence type="ECO:0000256" key="1">
    <source>
        <dbReference type="SAM" id="Phobius"/>
    </source>
</evidence>
<keyword evidence="1" id="KW-1133">Transmembrane helix</keyword>
<name>A0A2V3HRL5_9ARCH</name>
<evidence type="ECO:0000313" key="2">
    <source>
        <dbReference type="EMBL" id="PXF21784.1"/>
    </source>
</evidence>
<feature type="transmembrane region" description="Helical" evidence="1">
    <location>
        <begin position="365"/>
        <end position="396"/>
    </location>
</feature>
<comment type="caution">
    <text evidence="2">The sequence shown here is derived from an EMBL/GenBank/DDBJ whole genome shotgun (WGS) entry which is preliminary data.</text>
</comment>
<protein>
    <recommendedName>
        <fullName evidence="4">Glutaminyl-peptide cyclotransferase</fullName>
    </recommendedName>
</protein>
<dbReference type="SUPFAM" id="SSF50969">
    <property type="entry name" value="YVTN repeat-like/Quinoprotein amine dehydrogenase"/>
    <property type="match status" value="1"/>
</dbReference>
<dbReference type="GO" id="GO:0016603">
    <property type="term" value="F:glutaminyl-peptide cyclotransferase activity"/>
    <property type="evidence" value="ECO:0007669"/>
    <property type="project" value="InterPro"/>
</dbReference>
<dbReference type="Proteomes" id="UP000248161">
    <property type="component" value="Unassembled WGS sequence"/>
</dbReference>
<reference evidence="2 3" key="1">
    <citation type="journal article" date="2015" name="Nat. Commun.">
        <title>Genomic and transcriptomic evidence for scavenging of diverse organic compounds by widespread deep-sea archaea.</title>
        <authorList>
            <person name="Li M."/>
            <person name="Baker B.J."/>
            <person name="Anantharaman K."/>
            <person name="Jain S."/>
            <person name="Breier J.A."/>
            <person name="Dick G.J."/>
        </authorList>
    </citation>
    <scope>NUCLEOTIDE SEQUENCE [LARGE SCALE GENOMIC DNA]</scope>
    <source>
        <strain evidence="2">Cayman_51_deep</strain>
    </source>
</reference>
<dbReference type="Pfam" id="PF05096">
    <property type="entry name" value="Glu_cyclase_2"/>
    <property type="match status" value="1"/>
</dbReference>
<keyword evidence="1" id="KW-0812">Transmembrane</keyword>
<gene>
    <name evidence="2" type="ORF">CXX69_03010</name>
</gene>
<dbReference type="PANTHER" id="PTHR31270:SF1">
    <property type="entry name" value="GLUTAMINYL-PEPTIDE CYCLOTRANSFERASE"/>
    <property type="match status" value="1"/>
</dbReference>
<dbReference type="InterPro" id="IPR015943">
    <property type="entry name" value="WD40/YVTN_repeat-like_dom_sf"/>
</dbReference>
<sequence length="417" mass="44742">MYRLPSIEGVKSVRSPDMTSSIESSDSGSARAIGVRRDRSMVAMSSRGTLRDAAVLVAAMFNTPCCFQVQSAQRPILTSMERRSYMIWPSTALRVSPGLLVALLLLPSPVAASGGSDAAELHVISSHSHDDEAFTQGFEMHGGSLYESTGLYGHSSLREVDPSSGEVLRQTQLDQSLFGEGITILGDTIVMLTWKEGIALVFDIETFEVVGNHTYSGEGWGLCYNGEFLVMSNGTSELALRDPSDFTVQSTLLVTLDGQEASLLNELECVGGMIYANVLGSDSILAINSTSGAVEFTVDASQLAESESGGSNEVLNGIAYVSEQDAFLVTGKNWSSMHLVSFESGQELVEDDITDSDVSRILTSIWPVLLIAALVVILSSMRALGAIIHFLMLLLLRRQTEQPPAPSEGEQEAGEAR</sequence>
<dbReference type="EMBL" id="PSPG01000005">
    <property type="protein sequence ID" value="PXF21784.1"/>
    <property type="molecule type" value="Genomic_DNA"/>
</dbReference>
<accession>A0A2V3HRL5</accession>